<dbReference type="Pfam" id="PF18944">
    <property type="entry name" value="DUF5691"/>
    <property type="match status" value="1"/>
</dbReference>
<accession>X0REK8</accession>
<gene>
    <name evidence="1" type="ORF">S01H1_14502</name>
</gene>
<evidence type="ECO:0000313" key="1">
    <source>
        <dbReference type="EMBL" id="GAF67369.1"/>
    </source>
</evidence>
<dbReference type="SUPFAM" id="SSF48371">
    <property type="entry name" value="ARM repeat"/>
    <property type="match status" value="1"/>
</dbReference>
<proteinExistence type="predicted"/>
<comment type="caution">
    <text evidence="1">The sequence shown here is derived from an EMBL/GenBank/DDBJ whole genome shotgun (WGS) entry which is preliminary data.</text>
</comment>
<dbReference type="InterPro" id="IPR016024">
    <property type="entry name" value="ARM-type_fold"/>
</dbReference>
<name>X0REK8_9ZZZZ</name>
<protein>
    <submittedName>
        <fullName evidence="1">Uncharacterized protein</fullName>
    </submittedName>
</protein>
<feature type="non-terminal residue" evidence="1">
    <location>
        <position position="365"/>
    </location>
</feature>
<reference evidence="1" key="1">
    <citation type="journal article" date="2014" name="Front. Microbiol.">
        <title>High frequency of phylogenetically diverse reductive dehalogenase-homologous genes in deep subseafloor sedimentary metagenomes.</title>
        <authorList>
            <person name="Kawai M."/>
            <person name="Futagami T."/>
            <person name="Toyoda A."/>
            <person name="Takaki Y."/>
            <person name="Nishi S."/>
            <person name="Hori S."/>
            <person name="Arai W."/>
            <person name="Tsubouchi T."/>
            <person name="Morono Y."/>
            <person name="Uchiyama I."/>
            <person name="Ito T."/>
            <person name="Fujiyama A."/>
            <person name="Inagaki F."/>
            <person name="Takami H."/>
        </authorList>
    </citation>
    <scope>NUCLEOTIDE SEQUENCE</scope>
    <source>
        <strain evidence="1">Expedition CK06-06</strain>
    </source>
</reference>
<dbReference type="AlphaFoldDB" id="X0REK8"/>
<dbReference type="EMBL" id="BARS01007546">
    <property type="protein sequence ID" value="GAF67369.1"/>
    <property type="molecule type" value="Genomic_DNA"/>
</dbReference>
<dbReference type="InterPro" id="IPR043746">
    <property type="entry name" value="DUF5691"/>
</dbReference>
<sequence>MEGWNDIINTALLGTEKRPLAPQVGPEALQQAMAQIATQSSLDKEEQFLQLAALAFNVRQSGQKPLHQPTLKATPAAAETQPYCSPRAAQVLKDILEEGSQPLLTLWLDRCIAAKQIATPELIPILFNRATQHKDIRQAVATTCGRRGQWLSRFNPAWEFSTATDDEQNWQTGNLDQRKAALKQMRQQDPAKAREWLEQSWPQENANTRAELLKQLDGTTQPEDEPFLVNALNEKSQKVKDAAISLLQQLPASSLVTAYAAAAASMVTLKKEKALLGLSTKTTLSIQPAPIPEKAAWLSGIDYLSPNKIYQDEQYVLYQLIQHTPPAFWEQHFAMPPAEILKMFTGPHEKYASAFAKSIAQFKAA</sequence>
<organism evidence="1">
    <name type="scientific">marine sediment metagenome</name>
    <dbReference type="NCBI Taxonomy" id="412755"/>
    <lineage>
        <taxon>unclassified sequences</taxon>
        <taxon>metagenomes</taxon>
        <taxon>ecological metagenomes</taxon>
    </lineage>
</organism>